<dbReference type="InterPro" id="IPR006439">
    <property type="entry name" value="HAD-SF_hydro_IA"/>
</dbReference>
<dbReference type="EC" id="3.1.3.18" evidence="3"/>
<dbReference type="InterPro" id="IPR023198">
    <property type="entry name" value="PGP-like_dom2"/>
</dbReference>
<dbReference type="PANTHER" id="PTHR43434:SF1">
    <property type="entry name" value="PHOSPHOGLYCOLATE PHOSPHATASE"/>
    <property type="match status" value="1"/>
</dbReference>
<dbReference type="Gene3D" id="1.10.150.240">
    <property type="entry name" value="Putative phosphatase, domain 2"/>
    <property type="match status" value="1"/>
</dbReference>
<dbReference type="GO" id="GO:0016301">
    <property type="term" value="F:kinase activity"/>
    <property type="evidence" value="ECO:0007669"/>
    <property type="project" value="UniProtKB-KW"/>
</dbReference>
<dbReference type="SFLD" id="SFLDG01129">
    <property type="entry name" value="C1.5:_HAD__Beta-PGM__Phosphata"/>
    <property type="match status" value="1"/>
</dbReference>
<proteinExistence type="inferred from homology"/>
<accession>A0A830FXV9</accession>
<dbReference type="AlphaFoldDB" id="A0A830FXV9"/>
<sequence>MQTRPAYDYWLLDLDGTLVDTEWAYVRETFDRVEDRLGVSFSDRQAEVLWHGLGGDRNESLRAWGYDPESFWPVFDELDDATARAEATYLYDDAAFVADLDRPVGLVTHCPAPITDVVLDSLDVRDWFDVVLPCDEETGFKPDPEPLHRARADLGVDATETGVYAGDGTSDVDAAANAGLDSIHVERHDPARRGVCVLGDHRIESFRDLAGAQSGGD</sequence>
<gene>
    <name evidence="2" type="ORF">GCM10009017_02080</name>
    <name evidence="3" type="ORF">J2752_000748</name>
</gene>
<evidence type="ECO:0000256" key="1">
    <source>
        <dbReference type="ARBA" id="ARBA00007958"/>
    </source>
</evidence>
<evidence type="ECO:0000313" key="4">
    <source>
        <dbReference type="Proteomes" id="UP000614609"/>
    </source>
</evidence>
<dbReference type="InterPro" id="IPR041492">
    <property type="entry name" value="HAD_2"/>
</dbReference>
<evidence type="ECO:0000313" key="2">
    <source>
        <dbReference type="EMBL" id="GGM55451.1"/>
    </source>
</evidence>
<comment type="similarity">
    <text evidence="1">Belongs to the HAD-like hydrolase superfamily.</text>
</comment>
<name>A0A830FXV9_9EURY</name>
<evidence type="ECO:0000313" key="3">
    <source>
        <dbReference type="EMBL" id="MBP1953867.1"/>
    </source>
</evidence>
<dbReference type="GO" id="GO:0006281">
    <property type="term" value="P:DNA repair"/>
    <property type="evidence" value="ECO:0007669"/>
    <property type="project" value="TreeGrafter"/>
</dbReference>
<keyword evidence="2" id="KW-0418">Kinase</keyword>
<dbReference type="RefSeq" id="WP_188869125.1">
    <property type="nucleotide sequence ID" value="NZ_BMOO01000001.1"/>
</dbReference>
<reference evidence="2" key="1">
    <citation type="journal article" date="2014" name="Int. J. Syst. Evol. Microbiol.">
        <title>Complete genome sequence of Corynebacterium casei LMG S-19264T (=DSM 44701T), isolated from a smear-ripened cheese.</title>
        <authorList>
            <consortium name="US DOE Joint Genome Institute (JGI-PGF)"/>
            <person name="Walter F."/>
            <person name="Albersmeier A."/>
            <person name="Kalinowski J."/>
            <person name="Ruckert C."/>
        </authorList>
    </citation>
    <scope>NUCLEOTIDE SEQUENCE</scope>
    <source>
        <strain evidence="2">JCM 16108</strain>
    </source>
</reference>
<dbReference type="Pfam" id="PF13419">
    <property type="entry name" value="HAD_2"/>
    <property type="match status" value="1"/>
</dbReference>
<keyword evidence="2" id="KW-0808">Transferase</keyword>
<dbReference type="EMBL" id="BMOO01000001">
    <property type="protein sequence ID" value="GGM55451.1"/>
    <property type="molecule type" value="Genomic_DNA"/>
</dbReference>
<dbReference type="OrthoDB" id="31229at2157"/>
<keyword evidence="3" id="KW-0378">Hydrolase</keyword>
<dbReference type="GO" id="GO:0008967">
    <property type="term" value="F:phosphoglycolate phosphatase activity"/>
    <property type="evidence" value="ECO:0007669"/>
    <property type="project" value="UniProtKB-EC"/>
</dbReference>
<dbReference type="InterPro" id="IPR023214">
    <property type="entry name" value="HAD_sf"/>
</dbReference>
<dbReference type="PANTHER" id="PTHR43434">
    <property type="entry name" value="PHOSPHOGLYCOLATE PHOSPHATASE"/>
    <property type="match status" value="1"/>
</dbReference>
<reference evidence="3" key="3">
    <citation type="submission" date="2021-03" db="EMBL/GenBank/DDBJ databases">
        <title>Genomic Encyclopedia of Type Strains, Phase IV (KMG-IV): sequencing the most valuable type-strain genomes for metagenomic binning, comparative biology and taxonomic classification.</title>
        <authorList>
            <person name="Goeker M."/>
        </authorList>
    </citation>
    <scope>NUCLEOTIDE SEQUENCE</scope>
    <source>
        <strain evidence="3">DSM 22443</strain>
    </source>
</reference>
<reference evidence="2" key="2">
    <citation type="submission" date="2020-09" db="EMBL/GenBank/DDBJ databases">
        <authorList>
            <person name="Sun Q."/>
            <person name="Ohkuma M."/>
        </authorList>
    </citation>
    <scope>NUCLEOTIDE SEQUENCE</scope>
    <source>
        <strain evidence="2">JCM 16108</strain>
    </source>
</reference>
<comment type="caution">
    <text evidence="2">The sequence shown here is derived from an EMBL/GenBank/DDBJ whole genome shotgun (WGS) entry which is preliminary data.</text>
</comment>
<dbReference type="EMBL" id="JAGGKO010000001">
    <property type="protein sequence ID" value="MBP1953867.1"/>
    <property type="molecule type" value="Genomic_DNA"/>
</dbReference>
<dbReference type="InterPro" id="IPR050155">
    <property type="entry name" value="HAD-like_hydrolase_sf"/>
</dbReference>
<dbReference type="SFLD" id="SFLDS00003">
    <property type="entry name" value="Haloacid_Dehalogenase"/>
    <property type="match status" value="1"/>
</dbReference>
<dbReference type="NCBIfam" id="TIGR01549">
    <property type="entry name" value="HAD-SF-IA-v1"/>
    <property type="match status" value="1"/>
</dbReference>
<dbReference type="SUPFAM" id="SSF56784">
    <property type="entry name" value="HAD-like"/>
    <property type="match status" value="1"/>
</dbReference>
<dbReference type="Proteomes" id="UP000765891">
    <property type="component" value="Unassembled WGS sequence"/>
</dbReference>
<protein>
    <submittedName>
        <fullName evidence="2">3-phosphoglycerate kinase</fullName>
    </submittedName>
    <submittedName>
        <fullName evidence="3">Phosphoglycolate phosphatase</fullName>
        <ecNumber evidence="3">3.1.3.18</ecNumber>
    </submittedName>
</protein>
<dbReference type="Proteomes" id="UP000614609">
    <property type="component" value="Unassembled WGS sequence"/>
</dbReference>
<keyword evidence="4" id="KW-1185">Reference proteome</keyword>
<dbReference type="Gene3D" id="3.40.50.1000">
    <property type="entry name" value="HAD superfamily/HAD-like"/>
    <property type="match status" value="1"/>
</dbReference>
<dbReference type="InterPro" id="IPR036412">
    <property type="entry name" value="HAD-like_sf"/>
</dbReference>
<organism evidence="2 4">
    <name type="scientific">Halarchaeum rubridurum</name>
    <dbReference type="NCBI Taxonomy" id="489911"/>
    <lineage>
        <taxon>Archaea</taxon>
        <taxon>Methanobacteriati</taxon>
        <taxon>Methanobacteriota</taxon>
        <taxon>Stenosarchaea group</taxon>
        <taxon>Halobacteria</taxon>
        <taxon>Halobacteriales</taxon>
        <taxon>Halobacteriaceae</taxon>
    </lineage>
</organism>